<gene>
    <name evidence="2" type="ORF">QQF64_012919</name>
</gene>
<accession>A0ABR3LPM4</accession>
<feature type="compositionally biased region" description="Basic and acidic residues" evidence="1">
    <location>
        <begin position="46"/>
        <end position="72"/>
    </location>
</feature>
<evidence type="ECO:0000256" key="1">
    <source>
        <dbReference type="SAM" id="MobiDB-lite"/>
    </source>
</evidence>
<evidence type="ECO:0000313" key="2">
    <source>
        <dbReference type="EMBL" id="KAL1254858.1"/>
    </source>
</evidence>
<name>A0ABR3LPM4_9TELE</name>
<dbReference type="EMBL" id="JAYMGO010000019">
    <property type="protein sequence ID" value="KAL1254858.1"/>
    <property type="molecule type" value="Genomic_DNA"/>
</dbReference>
<proteinExistence type="predicted"/>
<sequence length="78" mass="8608">MLFSSPEGLIKDDASCVDQTKKLPVLEPDPIHGPPTMRGKPRCKRLNLEDLRGDDESTAEEKDTRQTEEGEKPGQSTG</sequence>
<reference evidence="2 3" key="1">
    <citation type="submission" date="2023-09" db="EMBL/GenBank/DDBJ databases">
        <authorList>
            <person name="Wang M."/>
        </authorList>
    </citation>
    <scope>NUCLEOTIDE SEQUENCE [LARGE SCALE GENOMIC DNA]</scope>
    <source>
        <strain evidence="2">GT-2023</strain>
        <tissue evidence="2">Liver</tissue>
    </source>
</reference>
<feature type="region of interest" description="Disordered" evidence="1">
    <location>
        <begin position="1"/>
        <end position="78"/>
    </location>
</feature>
<comment type="caution">
    <text evidence="2">The sequence shown here is derived from an EMBL/GenBank/DDBJ whole genome shotgun (WGS) entry which is preliminary data.</text>
</comment>
<keyword evidence="3" id="KW-1185">Reference proteome</keyword>
<evidence type="ECO:0000313" key="3">
    <source>
        <dbReference type="Proteomes" id="UP001558613"/>
    </source>
</evidence>
<dbReference type="Proteomes" id="UP001558613">
    <property type="component" value="Unassembled WGS sequence"/>
</dbReference>
<organism evidence="2 3">
    <name type="scientific">Cirrhinus molitorella</name>
    <name type="common">mud carp</name>
    <dbReference type="NCBI Taxonomy" id="172907"/>
    <lineage>
        <taxon>Eukaryota</taxon>
        <taxon>Metazoa</taxon>
        <taxon>Chordata</taxon>
        <taxon>Craniata</taxon>
        <taxon>Vertebrata</taxon>
        <taxon>Euteleostomi</taxon>
        <taxon>Actinopterygii</taxon>
        <taxon>Neopterygii</taxon>
        <taxon>Teleostei</taxon>
        <taxon>Ostariophysi</taxon>
        <taxon>Cypriniformes</taxon>
        <taxon>Cyprinidae</taxon>
        <taxon>Labeoninae</taxon>
        <taxon>Labeonini</taxon>
        <taxon>Cirrhinus</taxon>
    </lineage>
</organism>
<protein>
    <submittedName>
        <fullName evidence="2">Uncharacterized protein</fullName>
    </submittedName>
</protein>